<feature type="domain" description="TIR" evidence="5">
    <location>
        <begin position="22"/>
        <end position="151"/>
    </location>
</feature>
<dbReference type="Gene3D" id="3.40.50.10140">
    <property type="entry name" value="Toll/interleukin-1 receptor homology (TIR) domain"/>
    <property type="match status" value="1"/>
</dbReference>
<dbReference type="EMBL" id="JABFUD020000022">
    <property type="protein sequence ID" value="KAI5062735.1"/>
    <property type="molecule type" value="Genomic_DNA"/>
</dbReference>
<gene>
    <name evidence="6" type="ORF">GOP47_0023274</name>
</gene>
<proteinExistence type="predicted"/>
<dbReference type="PANTHER" id="PTHR32009:SF39">
    <property type="entry name" value="TIR DOMAIN-CONTAINING PROTEIN"/>
    <property type="match status" value="1"/>
</dbReference>
<keyword evidence="2" id="KW-0378">Hydrolase</keyword>
<dbReference type="Pfam" id="PF13676">
    <property type="entry name" value="TIR_2"/>
    <property type="match status" value="1"/>
</dbReference>
<dbReference type="EC" id="3.2.2.6" evidence="1"/>
<evidence type="ECO:0000256" key="2">
    <source>
        <dbReference type="ARBA" id="ARBA00022801"/>
    </source>
</evidence>
<name>A0A9D4U7F1_ADICA</name>
<dbReference type="PANTHER" id="PTHR32009">
    <property type="entry name" value="TMV RESISTANCE PROTEIN N-LIKE"/>
    <property type="match status" value="1"/>
</dbReference>
<comment type="caution">
    <text evidence="6">The sequence shown here is derived from an EMBL/GenBank/DDBJ whole genome shotgun (WGS) entry which is preliminary data.</text>
</comment>
<dbReference type="SUPFAM" id="SSF52200">
    <property type="entry name" value="Toll/Interleukin receptor TIR domain"/>
    <property type="match status" value="1"/>
</dbReference>
<evidence type="ECO:0000256" key="3">
    <source>
        <dbReference type="ARBA" id="ARBA00023027"/>
    </source>
</evidence>
<dbReference type="InterPro" id="IPR035897">
    <property type="entry name" value="Toll_tir_struct_dom_sf"/>
</dbReference>
<evidence type="ECO:0000256" key="1">
    <source>
        <dbReference type="ARBA" id="ARBA00011982"/>
    </source>
</evidence>
<protein>
    <recommendedName>
        <fullName evidence="1">ADP-ribosyl cyclase/cyclic ADP-ribose hydrolase</fullName>
        <ecNumber evidence="1">3.2.2.6</ecNumber>
    </recommendedName>
</protein>
<dbReference type="InterPro" id="IPR000157">
    <property type="entry name" value="TIR_dom"/>
</dbReference>
<dbReference type="PROSITE" id="PS50104">
    <property type="entry name" value="TIR"/>
    <property type="match status" value="1"/>
</dbReference>
<evidence type="ECO:0000313" key="6">
    <source>
        <dbReference type="EMBL" id="KAI5062735.1"/>
    </source>
</evidence>
<dbReference type="GO" id="GO:0007165">
    <property type="term" value="P:signal transduction"/>
    <property type="evidence" value="ECO:0007669"/>
    <property type="project" value="InterPro"/>
</dbReference>
<dbReference type="Proteomes" id="UP000886520">
    <property type="component" value="Chromosome 22"/>
</dbReference>
<evidence type="ECO:0000259" key="5">
    <source>
        <dbReference type="PROSITE" id="PS50104"/>
    </source>
</evidence>
<comment type="catalytic activity">
    <reaction evidence="4">
        <text>NAD(+) + H2O = ADP-D-ribose + nicotinamide + H(+)</text>
        <dbReference type="Rhea" id="RHEA:16301"/>
        <dbReference type="ChEBI" id="CHEBI:15377"/>
        <dbReference type="ChEBI" id="CHEBI:15378"/>
        <dbReference type="ChEBI" id="CHEBI:17154"/>
        <dbReference type="ChEBI" id="CHEBI:57540"/>
        <dbReference type="ChEBI" id="CHEBI:57967"/>
        <dbReference type="EC" id="3.2.2.6"/>
    </reaction>
    <physiologicalReaction direction="left-to-right" evidence="4">
        <dbReference type="Rhea" id="RHEA:16302"/>
    </physiologicalReaction>
</comment>
<sequence>MERGEGSRAAAAVICARHNYEAAPFIFLSHSGKQKDFVTDLYDALVSVRHCPFFDMDTTRSLPPGRDFSHRIFQACHRCKMAVVVLSHDYIENLWPMLELQEFFLHDPERLIYPLFYKLRPADLSNGKNMKRWKHHWSKNRHHWQKRMVDLENLQGPEGLQIRLDINKWERT</sequence>
<accession>A0A9D4U7F1</accession>
<dbReference type="AlphaFoldDB" id="A0A9D4U7F1"/>
<reference evidence="6" key="1">
    <citation type="submission" date="2021-01" db="EMBL/GenBank/DDBJ databases">
        <title>Adiantum capillus-veneris genome.</title>
        <authorList>
            <person name="Fang Y."/>
            <person name="Liao Q."/>
        </authorList>
    </citation>
    <scope>NUCLEOTIDE SEQUENCE</scope>
    <source>
        <strain evidence="6">H3</strain>
        <tissue evidence="6">Leaf</tissue>
    </source>
</reference>
<dbReference type="OrthoDB" id="1654415at2759"/>
<keyword evidence="3" id="KW-0520">NAD</keyword>
<dbReference type="GO" id="GO:0061809">
    <property type="term" value="F:NAD+ nucleosidase activity, cyclic ADP-ribose generating"/>
    <property type="evidence" value="ECO:0007669"/>
    <property type="project" value="UniProtKB-EC"/>
</dbReference>
<evidence type="ECO:0000313" key="7">
    <source>
        <dbReference type="Proteomes" id="UP000886520"/>
    </source>
</evidence>
<evidence type="ECO:0000256" key="4">
    <source>
        <dbReference type="ARBA" id="ARBA00047304"/>
    </source>
</evidence>
<keyword evidence="7" id="KW-1185">Reference proteome</keyword>
<organism evidence="6 7">
    <name type="scientific">Adiantum capillus-veneris</name>
    <name type="common">Maidenhair fern</name>
    <dbReference type="NCBI Taxonomy" id="13818"/>
    <lineage>
        <taxon>Eukaryota</taxon>
        <taxon>Viridiplantae</taxon>
        <taxon>Streptophyta</taxon>
        <taxon>Embryophyta</taxon>
        <taxon>Tracheophyta</taxon>
        <taxon>Polypodiopsida</taxon>
        <taxon>Polypodiidae</taxon>
        <taxon>Polypodiales</taxon>
        <taxon>Pteridineae</taxon>
        <taxon>Pteridaceae</taxon>
        <taxon>Vittarioideae</taxon>
        <taxon>Adiantum</taxon>
    </lineage>
</organism>